<feature type="region of interest" description="Disordered" evidence="1">
    <location>
        <begin position="1"/>
        <end position="50"/>
    </location>
</feature>
<name>A0A7G9S930_9SPHN</name>
<gene>
    <name evidence="2" type="ORF">H9L12_08420</name>
</gene>
<protein>
    <submittedName>
        <fullName evidence="2">Uncharacterized protein</fullName>
    </submittedName>
</protein>
<dbReference type="EMBL" id="CP060717">
    <property type="protein sequence ID" value="QNN64355.1"/>
    <property type="molecule type" value="Genomic_DNA"/>
</dbReference>
<dbReference type="RefSeq" id="WP_187541355.1">
    <property type="nucleotide sequence ID" value="NZ_CP060717.1"/>
</dbReference>
<evidence type="ECO:0000313" key="2">
    <source>
        <dbReference type="EMBL" id="QNN64355.1"/>
    </source>
</evidence>
<dbReference type="AlphaFoldDB" id="A0A7G9S930"/>
<feature type="compositionally biased region" description="Basic and acidic residues" evidence="1">
    <location>
        <begin position="31"/>
        <end position="48"/>
    </location>
</feature>
<dbReference type="Proteomes" id="UP000515955">
    <property type="component" value="Chromosome"/>
</dbReference>
<accession>A0A7G9S930</accession>
<reference evidence="2 3" key="1">
    <citation type="submission" date="2020-08" db="EMBL/GenBank/DDBJ databases">
        <title>Genome sequence of Sphingomonas rhizophila KACC 19189T.</title>
        <authorList>
            <person name="Hyun D.-W."/>
            <person name="Bae J.-W."/>
        </authorList>
    </citation>
    <scope>NUCLEOTIDE SEQUENCE [LARGE SCALE GENOMIC DNA]</scope>
    <source>
        <strain evidence="2 3">KACC 19189</strain>
    </source>
</reference>
<feature type="compositionally biased region" description="Basic and acidic residues" evidence="1">
    <location>
        <begin position="1"/>
        <end position="14"/>
    </location>
</feature>
<evidence type="ECO:0000313" key="3">
    <source>
        <dbReference type="Proteomes" id="UP000515955"/>
    </source>
</evidence>
<sequence>MMHAKILETPKPAESKAQPTRAFPPFPAKTEPADRDYYHRRLAQEHDAAQAASCHEARMAHEELARAYSLLCGQ</sequence>
<proteinExistence type="predicted"/>
<organism evidence="2 3">
    <name type="scientific">Sphingomonas rhizophila</name>
    <dbReference type="NCBI Taxonomy" id="2071607"/>
    <lineage>
        <taxon>Bacteria</taxon>
        <taxon>Pseudomonadati</taxon>
        <taxon>Pseudomonadota</taxon>
        <taxon>Alphaproteobacteria</taxon>
        <taxon>Sphingomonadales</taxon>
        <taxon>Sphingomonadaceae</taxon>
        <taxon>Sphingomonas</taxon>
    </lineage>
</organism>
<keyword evidence="3" id="KW-1185">Reference proteome</keyword>
<dbReference type="KEGG" id="srhi:H9L12_08420"/>
<evidence type="ECO:0000256" key="1">
    <source>
        <dbReference type="SAM" id="MobiDB-lite"/>
    </source>
</evidence>